<dbReference type="SUPFAM" id="SSF55298">
    <property type="entry name" value="YjgF-like"/>
    <property type="match status" value="1"/>
</dbReference>
<dbReference type="CDD" id="cd02199">
    <property type="entry name" value="YjgF_YER057c_UK114_like_1"/>
    <property type="match status" value="1"/>
</dbReference>
<dbReference type="RefSeq" id="WP_190931500.1">
    <property type="nucleotide sequence ID" value="NZ_JACXJA010000048.1"/>
</dbReference>
<dbReference type="PANTHER" id="PTHR43760:SF1">
    <property type="entry name" value="ENDORIBONUCLEASE L-PSP_CHORISMATE MUTASE-LIKE DOMAIN-CONTAINING PROTEIN"/>
    <property type="match status" value="1"/>
</dbReference>
<dbReference type="Gene3D" id="3.30.1330.40">
    <property type="entry name" value="RutC-like"/>
    <property type="match status" value="1"/>
</dbReference>
<feature type="domain" description="Endoribonuclease L-PSP/chorismate mutase-like" evidence="1">
    <location>
        <begin position="31"/>
        <end position="148"/>
    </location>
</feature>
<keyword evidence="3" id="KW-1185">Reference proteome</keyword>
<dbReference type="AlphaFoldDB" id="A0A927H2I9"/>
<evidence type="ECO:0000313" key="2">
    <source>
        <dbReference type="EMBL" id="MBD2865880.1"/>
    </source>
</evidence>
<dbReference type="PANTHER" id="PTHR43760">
    <property type="entry name" value="ENDORIBONUCLEASE-RELATED"/>
    <property type="match status" value="1"/>
</dbReference>
<dbReference type="InterPro" id="IPR013813">
    <property type="entry name" value="Endoribo_LPSP/chorism_mut-like"/>
</dbReference>
<protein>
    <submittedName>
        <fullName evidence="2">RidA family protein</fullName>
    </submittedName>
</protein>
<evidence type="ECO:0000259" key="1">
    <source>
        <dbReference type="Pfam" id="PF14588"/>
    </source>
</evidence>
<evidence type="ECO:0000313" key="3">
    <source>
        <dbReference type="Proteomes" id="UP000639396"/>
    </source>
</evidence>
<dbReference type="Proteomes" id="UP000639396">
    <property type="component" value="Unassembled WGS sequence"/>
</dbReference>
<dbReference type="EMBL" id="JACXJA010000048">
    <property type="protein sequence ID" value="MBD2865880.1"/>
    <property type="molecule type" value="Genomic_DNA"/>
</dbReference>
<sequence>MDRQKYEEIKQSLGFKPAPASSGPRVILPVRVEGNLAYVSGHVPFSGGELLYKGRIGVDVSIEEAKKSAALSVINCLESIDREIGLDKVDKILKVNGFLSCADHVTEHPVIMNAGSEVLTGVFGSSGEHARAALGIHTLPLGSSTEVDMIVSLKA</sequence>
<organism evidence="2 3">
    <name type="scientific">Paenibacillus oceani</name>
    <dbReference type="NCBI Taxonomy" id="2772510"/>
    <lineage>
        <taxon>Bacteria</taxon>
        <taxon>Bacillati</taxon>
        <taxon>Bacillota</taxon>
        <taxon>Bacilli</taxon>
        <taxon>Bacillales</taxon>
        <taxon>Paenibacillaceae</taxon>
        <taxon>Paenibacillus</taxon>
    </lineage>
</organism>
<comment type="caution">
    <text evidence="2">The sequence shown here is derived from an EMBL/GenBank/DDBJ whole genome shotgun (WGS) entry which is preliminary data.</text>
</comment>
<accession>A0A927H2I9</accession>
<gene>
    <name evidence="2" type="ORF">IDH45_28245</name>
</gene>
<proteinExistence type="predicted"/>
<reference evidence="2" key="1">
    <citation type="submission" date="2020-09" db="EMBL/GenBank/DDBJ databases">
        <title>A novel bacterium of genus Paenibacillus, isolated from South China Sea.</title>
        <authorList>
            <person name="Huang H."/>
            <person name="Mo K."/>
            <person name="Hu Y."/>
        </authorList>
    </citation>
    <scope>NUCLEOTIDE SEQUENCE</scope>
    <source>
        <strain evidence="2">IB182363</strain>
    </source>
</reference>
<dbReference type="Pfam" id="PF14588">
    <property type="entry name" value="YjgF_endoribonc"/>
    <property type="match status" value="1"/>
</dbReference>
<dbReference type="InterPro" id="IPR035959">
    <property type="entry name" value="RutC-like_sf"/>
</dbReference>
<name>A0A927H2I9_9BACL</name>